<organism evidence="3 4">
    <name type="scientific">Kwoniella mangroviensis CBS 10435</name>
    <dbReference type="NCBI Taxonomy" id="1331196"/>
    <lineage>
        <taxon>Eukaryota</taxon>
        <taxon>Fungi</taxon>
        <taxon>Dikarya</taxon>
        <taxon>Basidiomycota</taxon>
        <taxon>Agaricomycotina</taxon>
        <taxon>Tremellomycetes</taxon>
        <taxon>Tremellales</taxon>
        <taxon>Cryptococcaceae</taxon>
        <taxon>Kwoniella</taxon>
    </lineage>
</organism>
<accession>A0A1B9J0P0</accession>
<evidence type="ECO:0000313" key="3">
    <source>
        <dbReference type="EMBL" id="OCF61347.1"/>
    </source>
</evidence>
<reference evidence="4" key="2">
    <citation type="submission" date="2013-12" db="EMBL/GenBank/DDBJ databases">
        <title>Evolution of pathogenesis and genome organization in the Tremellales.</title>
        <authorList>
            <person name="Cuomo C."/>
            <person name="Litvintseva A."/>
            <person name="Heitman J."/>
            <person name="Chen Y."/>
            <person name="Sun S."/>
            <person name="Springer D."/>
            <person name="Dromer F."/>
            <person name="Young S."/>
            <person name="Zeng Q."/>
            <person name="Chapman S."/>
            <person name="Gujja S."/>
            <person name="Saif S."/>
            <person name="Birren B."/>
        </authorList>
    </citation>
    <scope>NUCLEOTIDE SEQUENCE [LARGE SCALE GENOMIC DNA]</scope>
    <source>
        <strain evidence="4">CBS 10435</strain>
    </source>
</reference>
<keyword evidence="4" id="KW-1185">Reference proteome</keyword>
<dbReference type="AlphaFoldDB" id="A0A1B9J0P0"/>
<keyword evidence="2" id="KW-0472">Membrane</keyword>
<evidence type="ECO:0000313" key="4">
    <source>
        <dbReference type="Proteomes" id="UP000092583"/>
    </source>
</evidence>
<protein>
    <submittedName>
        <fullName evidence="3">Uncharacterized protein</fullName>
    </submittedName>
</protein>
<dbReference type="Proteomes" id="UP000092583">
    <property type="component" value="Unassembled WGS sequence"/>
</dbReference>
<feature type="compositionally biased region" description="Basic and acidic residues" evidence="1">
    <location>
        <begin position="56"/>
        <end position="68"/>
    </location>
</feature>
<evidence type="ECO:0000256" key="2">
    <source>
        <dbReference type="SAM" id="Phobius"/>
    </source>
</evidence>
<keyword evidence="2" id="KW-0812">Transmembrane</keyword>
<feature type="region of interest" description="Disordered" evidence="1">
    <location>
        <begin position="1"/>
        <end position="95"/>
    </location>
</feature>
<feature type="transmembrane region" description="Helical" evidence="2">
    <location>
        <begin position="101"/>
        <end position="119"/>
    </location>
</feature>
<evidence type="ECO:0000256" key="1">
    <source>
        <dbReference type="SAM" id="MobiDB-lite"/>
    </source>
</evidence>
<gene>
    <name evidence="3" type="ORF">L486_00995</name>
</gene>
<sequence length="220" mass="24110">MTTTPTLPKLIITPSTPLPPNTSYFDFPPSPLPSPSSQTFTANDEIQSRRRSQSFDNDKVNEYTEKRPAPIRSYSLPTDSYLSLPSPTRPKSGKRPLRSPLISILFLAFAFLLVLSTAMCTSSSAGKLLDIQREAGKKINDLLRLKGCKEHNEGSQVTVTGLAELESDQGGAGGAGGVKSLFDFLWHREEEYQYYANSLITAGPAISLDGSAIWDFDSQF</sequence>
<feature type="compositionally biased region" description="Low complexity" evidence="1">
    <location>
        <begin position="1"/>
        <end position="15"/>
    </location>
</feature>
<name>A0A1B9J0P0_9TREE</name>
<dbReference type="OrthoDB" id="2565047at2759"/>
<feature type="compositionally biased region" description="Polar residues" evidence="1">
    <location>
        <begin position="75"/>
        <end position="86"/>
    </location>
</feature>
<keyword evidence="2" id="KW-1133">Transmembrane helix</keyword>
<reference evidence="3 4" key="1">
    <citation type="submission" date="2013-07" db="EMBL/GenBank/DDBJ databases">
        <title>The Genome Sequence of Kwoniella mangroviensis CBS10435.</title>
        <authorList>
            <consortium name="The Broad Institute Genome Sequencing Platform"/>
            <person name="Cuomo C."/>
            <person name="Litvintseva A."/>
            <person name="Chen Y."/>
            <person name="Heitman J."/>
            <person name="Sun S."/>
            <person name="Springer D."/>
            <person name="Dromer F."/>
            <person name="Young S.K."/>
            <person name="Zeng Q."/>
            <person name="Gargeya S."/>
            <person name="Fitzgerald M."/>
            <person name="Abouelleil A."/>
            <person name="Alvarado L."/>
            <person name="Berlin A.M."/>
            <person name="Chapman S.B."/>
            <person name="Dewar J."/>
            <person name="Goldberg J."/>
            <person name="Griggs A."/>
            <person name="Gujja S."/>
            <person name="Hansen M."/>
            <person name="Howarth C."/>
            <person name="Imamovic A."/>
            <person name="Larimer J."/>
            <person name="McCowan C."/>
            <person name="Murphy C."/>
            <person name="Pearson M."/>
            <person name="Priest M."/>
            <person name="Roberts A."/>
            <person name="Saif S."/>
            <person name="Shea T."/>
            <person name="Sykes S."/>
            <person name="Wortman J."/>
            <person name="Nusbaum C."/>
            <person name="Birren B."/>
        </authorList>
    </citation>
    <scope>NUCLEOTIDE SEQUENCE [LARGE SCALE GENOMIC DNA]</scope>
    <source>
        <strain evidence="3 4">CBS 10435</strain>
    </source>
</reference>
<dbReference type="EMBL" id="KI669459">
    <property type="protein sequence ID" value="OCF61347.1"/>
    <property type="molecule type" value="Genomic_DNA"/>
</dbReference>
<proteinExistence type="predicted"/>